<gene>
    <name evidence="3" type="primary">LOC108666966</name>
</gene>
<dbReference type="AlphaFoldDB" id="A0A8B7N6C9"/>
<name>A0A8B7N6C9_HYAAZ</name>
<organism evidence="2 3">
    <name type="scientific">Hyalella azteca</name>
    <name type="common">Amphipod</name>
    <dbReference type="NCBI Taxonomy" id="294128"/>
    <lineage>
        <taxon>Eukaryota</taxon>
        <taxon>Metazoa</taxon>
        <taxon>Ecdysozoa</taxon>
        <taxon>Arthropoda</taxon>
        <taxon>Crustacea</taxon>
        <taxon>Multicrustacea</taxon>
        <taxon>Malacostraca</taxon>
        <taxon>Eumalacostraca</taxon>
        <taxon>Peracarida</taxon>
        <taxon>Amphipoda</taxon>
        <taxon>Senticaudata</taxon>
        <taxon>Talitrida</taxon>
        <taxon>Talitroidea</taxon>
        <taxon>Hyalellidae</taxon>
        <taxon>Hyalella</taxon>
    </lineage>
</organism>
<evidence type="ECO:0000256" key="1">
    <source>
        <dbReference type="SAM" id="SignalP"/>
    </source>
</evidence>
<keyword evidence="2" id="KW-1185">Reference proteome</keyword>
<reference evidence="3" key="1">
    <citation type="submission" date="2025-08" db="UniProtKB">
        <authorList>
            <consortium name="RefSeq"/>
        </authorList>
    </citation>
    <scope>IDENTIFICATION</scope>
    <source>
        <tissue evidence="3">Whole organism</tissue>
    </source>
</reference>
<evidence type="ECO:0000313" key="2">
    <source>
        <dbReference type="Proteomes" id="UP000694843"/>
    </source>
</evidence>
<protein>
    <submittedName>
        <fullName evidence="3">Uncharacterized protein LOC108666966</fullName>
    </submittedName>
</protein>
<dbReference type="GeneID" id="108666966"/>
<dbReference type="RefSeq" id="XP_018009432.1">
    <property type="nucleotide sequence ID" value="XM_018153943.2"/>
</dbReference>
<proteinExistence type="predicted"/>
<evidence type="ECO:0000313" key="3">
    <source>
        <dbReference type="RefSeq" id="XP_018009432.1"/>
    </source>
</evidence>
<dbReference type="KEGG" id="hazt:108666966"/>
<feature type="chain" id="PRO_5034933208" evidence="1">
    <location>
        <begin position="19"/>
        <end position="110"/>
    </location>
</feature>
<dbReference type="Proteomes" id="UP000694843">
    <property type="component" value="Unplaced"/>
</dbReference>
<keyword evidence="1" id="KW-0732">Signal</keyword>
<accession>A0A8B7N6C9</accession>
<feature type="signal peptide" evidence="1">
    <location>
        <begin position="1"/>
        <end position="18"/>
    </location>
</feature>
<sequence length="110" mass="13188">MNKLLMILLLGLVAVALAIPRPDFDDDDDDDDDDFFRFGHNSLRRDHFRPSFRSNSFRRSHAFQPSFRPQQPAFNTFSPFPRFQIHRRSFPALHNFRNFRFGDDDDYFDD</sequence>